<evidence type="ECO:0000313" key="2">
    <source>
        <dbReference type="Proteomes" id="UP000660729"/>
    </source>
</evidence>
<comment type="caution">
    <text evidence="1">The sequence shown here is derived from an EMBL/GenBank/DDBJ whole genome shotgun (WGS) entry which is preliminary data.</text>
</comment>
<keyword evidence="2" id="KW-1185">Reference proteome</keyword>
<name>A0A8H6RDC8_9PEZI</name>
<dbReference type="AlphaFoldDB" id="A0A8H6RDC8"/>
<proteinExistence type="predicted"/>
<dbReference type="Proteomes" id="UP000660729">
    <property type="component" value="Unassembled WGS sequence"/>
</dbReference>
<protein>
    <submittedName>
        <fullName evidence="1">Uncharacterized protein</fullName>
    </submittedName>
</protein>
<accession>A0A8H6RDC8</accession>
<evidence type="ECO:0000313" key="1">
    <source>
        <dbReference type="EMBL" id="KAF7188988.1"/>
    </source>
</evidence>
<dbReference type="EMBL" id="JABCIY010000202">
    <property type="protein sequence ID" value="KAF7188988.1"/>
    <property type="molecule type" value="Genomic_DNA"/>
</dbReference>
<gene>
    <name evidence="1" type="ORF">HII31_09678</name>
</gene>
<sequence length="117" mass="12732">MIHDHCLAPTGVRKAARYNSGACGVSSRVVVFERGNYTHALVLAMIPSMEISAAQPRYTVVTSTPSRVNCWALSLLSQVKGSAVSAATGRLYPLCLGVRCGSRFSIRHRLHSNNMRE</sequence>
<reference evidence="1" key="1">
    <citation type="submission" date="2020-04" db="EMBL/GenBank/DDBJ databases">
        <title>Draft genome resource of the tomato pathogen Pseudocercospora fuligena.</title>
        <authorList>
            <person name="Zaccaron A."/>
        </authorList>
    </citation>
    <scope>NUCLEOTIDE SEQUENCE</scope>
    <source>
        <strain evidence="1">PF001</strain>
    </source>
</reference>
<dbReference type="OrthoDB" id="10508733at2759"/>
<organism evidence="1 2">
    <name type="scientific">Pseudocercospora fuligena</name>
    <dbReference type="NCBI Taxonomy" id="685502"/>
    <lineage>
        <taxon>Eukaryota</taxon>
        <taxon>Fungi</taxon>
        <taxon>Dikarya</taxon>
        <taxon>Ascomycota</taxon>
        <taxon>Pezizomycotina</taxon>
        <taxon>Dothideomycetes</taxon>
        <taxon>Dothideomycetidae</taxon>
        <taxon>Mycosphaerellales</taxon>
        <taxon>Mycosphaerellaceae</taxon>
        <taxon>Pseudocercospora</taxon>
    </lineage>
</organism>